<dbReference type="RefSeq" id="WP_119322039.1">
    <property type="nucleotide sequence ID" value="NZ_AP025739.1"/>
</dbReference>
<dbReference type="EMBL" id="AP025739">
    <property type="protein sequence ID" value="BDI32274.1"/>
    <property type="molecule type" value="Genomic_DNA"/>
</dbReference>
<accession>A0A402CXK2</accession>
<dbReference type="AlphaFoldDB" id="A0A402CXK2"/>
<gene>
    <name evidence="1" type="ORF">CCAX7_43250</name>
</gene>
<evidence type="ECO:0000313" key="1">
    <source>
        <dbReference type="EMBL" id="BDI32274.1"/>
    </source>
</evidence>
<protein>
    <submittedName>
        <fullName evidence="1">Uncharacterized protein</fullName>
    </submittedName>
</protein>
<evidence type="ECO:0000313" key="2">
    <source>
        <dbReference type="Proteomes" id="UP000287394"/>
    </source>
</evidence>
<dbReference type="OrthoDB" id="2679245at2"/>
<keyword evidence="2" id="KW-1185">Reference proteome</keyword>
<dbReference type="KEGG" id="ccot:CCAX7_43250"/>
<name>A0A402CXK2_9BACT</name>
<sequence>MSVLEFVLIALGFVFGLGATAWLTVRYDLRKANFRGERIPSIAGLAFVLAGDFIYGFEWLAGGEASRIFAAYFLTLMGFGILGLFDDLAGDRSVGGFRGHFRALAKGRLTTGAVKALGGGVLSLGAGWLIGDGNLWRFILAAALIALSANSLNLLDLRPGRCLFAFFCGAAALTVVLANVHQLNVGFSLFVAVGMAAILYPMDAGGQAMIGDTGANAFGGVLGVAASVILPPVWQAVVIALLIAFQFWCERHSLSKTIDGNPVLRGLDRKIGVRR</sequence>
<dbReference type="Proteomes" id="UP000287394">
    <property type="component" value="Chromosome"/>
</dbReference>
<reference evidence="1 2" key="1">
    <citation type="journal article" date="2019" name="Int. J. Syst. Evol. Microbiol.">
        <title>Capsulimonas corticalis gen. nov., sp. nov., an aerobic capsulated bacterium, of a novel bacterial order, Capsulimonadales ord. nov., of the class Armatimonadia of the phylum Armatimonadetes.</title>
        <authorList>
            <person name="Li J."/>
            <person name="Kudo C."/>
            <person name="Tonouchi A."/>
        </authorList>
    </citation>
    <scope>NUCLEOTIDE SEQUENCE [LARGE SCALE GENOMIC DNA]</scope>
    <source>
        <strain evidence="1 2">AX-7</strain>
    </source>
</reference>
<organism evidence="1 2">
    <name type="scientific">Capsulimonas corticalis</name>
    <dbReference type="NCBI Taxonomy" id="2219043"/>
    <lineage>
        <taxon>Bacteria</taxon>
        <taxon>Bacillati</taxon>
        <taxon>Armatimonadota</taxon>
        <taxon>Armatimonadia</taxon>
        <taxon>Capsulimonadales</taxon>
        <taxon>Capsulimonadaceae</taxon>
        <taxon>Capsulimonas</taxon>
    </lineage>
</organism>
<proteinExistence type="predicted"/>